<dbReference type="InterPro" id="IPR001650">
    <property type="entry name" value="Helicase_C-like"/>
</dbReference>
<keyword evidence="9 12" id="KW-0238">DNA-binding</keyword>
<dbReference type="EC" id="5.6.2.4" evidence="12"/>
<keyword evidence="7 12" id="KW-0862">Zinc</keyword>
<dbReference type="PATRIC" id="fig|449.7.peg.910"/>
<dbReference type="NCBIfam" id="NF004067">
    <property type="entry name" value="PRK05580.1-4"/>
    <property type="match status" value="1"/>
</dbReference>
<dbReference type="GO" id="GO:1990077">
    <property type="term" value="C:primosome complex"/>
    <property type="evidence" value="ECO:0007669"/>
    <property type="project" value="UniProtKB-UniRule"/>
</dbReference>
<dbReference type="Pfam" id="PF18074">
    <property type="entry name" value="PriA_C"/>
    <property type="match status" value="1"/>
</dbReference>
<feature type="binding site" evidence="12">
    <location>
        <position position="464"/>
    </location>
    <ligand>
        <name>Zn(2+)</name>
        <dbReference type="ChEBI" id="CHEBI:29105"/>
        <label>2</label>
    </ligand>
</feature>
<dbReference type="InterPro" id="IPR041222">
    <property type="entry name" value="PriA_3primeBD"/>
</dbReference>
<keyword evidence="15" id="KW-1185">Reference proteome</keyword>
<feature type="binding site" evidence="12">
    <location>
        <position position="474"/>
    </location>
    <ligand>
        <name>Zn(2+)</name>
        <dbReference type="ChEBI" id="CHEBI:29105"/>
        <label>1</label>
    </ligand>
</feature>
<dbReference type="GO" id="GO:0003677">
    <property type="term" value="F:DNA binding"/>
    <property type="evidence" value="ECO:0007669"/>
    <property type="project" value="UniProtKB-UniRule"/>
</dbReference>
<keyword evidence="8 12" id="KW-0067">ATP-binding</keyword>
<dbReference type="GO" id="GO:0008270">
    <property type="term" value="F:zinc ion binding"/>
    <property type="evidence" value="ECO:0007669"/>
    <property type="project" value="UniProtKB-UniRule"/>
</dbReference>
<dbReference type="InterPro" id="IPR042115">
    <property type="entry name" value="PriA_3primeBD_sf"/>
</dbReference>
<keyword evidence="6 12" id="KW-0347">Helicase</keyword>
<feature type="binding site" evidence="12">
    <location>
        <position position="446"/>
    </location>
    <ligand>
        <name>Zn(2+)</name>
        <dbReference type="ChEBI" id="CHEBI:29105"/>
        <label>2</label>
    </ligand>
</feature>
<dbReference type="KEGG" id="lha:LHA_0206"/>
<comment type="catalytic activity">
    <reaction evidence="11 12">
        <text>ATP + H2O = ADP + phosphate + H(+)</text>
        <dbReference type="Rhea" id="RHEA:13065"/>
        <dbReference type="ChEBI" id="CHEBI:15377"/>
        <dbReference type="ChEBI" id="CHEBI:15378"/>
        <dbReference type="ChEBI" id="CHEBI:30616"/>
        <dbReference type="ChEBI" id="CHEBI:43474"/>
        <dbReference type="ChEBI" id="CHEBI:456216"/>
        <dbReference type="EC" id="5.6.2.4"/>
    </reaction>
</comment>
<protein>
    <recommendedName>
        <fullName evidence="12">Replication restart protein PriA</fullName>
    </recommendedName>
    <alternativeName>
        <fullName evidence="12">ATP-dependent DNA helicase PriA</fullName>
        <ecNumber evidence="12">5.6.2.4</ecNumber>
    </alternativeName>
    <alternativeName>
        <fullName evidence="12">DNA 3'-5' helicase PriA</fullName>
    </alternativeName>
</protein>
<evidence type="ECO:0000256" key="11">
    <source>
        <dbReference type="ARBA" id="ARBA00048988"/>
    </source>
</evidence>
<keyword evidence="1 12" id="KW-0639">Primosome</keyword>
<dbReference type="CDD" id="cd17929">
    <property type="entry name" value="DEXHc_priA"/>
    <property type="match status" value="1"/>
</dbReference>
<feature type="binding site" evidence="12">
    <location>
        <position position="443"/>
    </location>
    <ligand>
        <name>Zn(2+)</name>
        <dbReference type="ChEBI" id="CHEBI:29105"/>
        <label>2</label>
    </ligand>
</feature>
<dbReference type="InterPro" id="IPR041236">
    <property type="entry name" value="PriA_C"/>
</dbReference>
<comment type="function">
    <text evidence="12">Initiates the restart of stalled replication forks, which reloads the replicative helicase on sites other than the origin of replication. Recognizes and binds to abandoned replication forks and remodels them to uncover a helicase loading site. Promotes assembly of the primosome at these replication forks.</text>
</comment>
<dbReference type="Gene3D" id="3.40.50.300">
    <property type="entry name" value="P-loop containing nucleotide triphosphate hydrolases"/>
    <property type="match status" value="2"/>
</dbReference>
<keyword evidence="4 12" id="KW-0547">Nucleotide-binding</keyword>
<evidence type="ECO:0000256" key="10">
    <source>
        <dbReference type="ARBA" id="ARBA00023235"/>
    </source>
</evidence>
<dbReference type="FunFam" id="3.40.50.300:FF:000489">
    <property type="entry name" value="Primosome assembly protein PriA"/>
    <property type="match status" value="1"/>
</dbReference>
<dbReference type="EMBL" id="LN681225">
    <property type="protein sequence ID" value="CEK09319.1"/>
    <property type="molecule type" value="Genomic_DNA"/>
</dbReference>
<dbReference type="NCBIfam" id="TIGR00595">
    <property type="entry name" value="priA"/>
    <property type="match status" value="1"/>
</dbReference>
<dbReference type="GO" id="GO:0016887">
    <property type="term" value="F:ATP hydrolysis activity"/>
    <property type="evidence" value="ECO:0007669"/>
    <property type="project" value="RHEA"/>
</dbReference>
<dbReference type="Pfam" id="PF17764">
    <property type="entry name" value="PriA_3primeBD"/>
    <property type="match status" value="1"/>
</dbReference>
<evidence type="ECO:0000256" key="9">
    <source>
        <dbReference type="ARBA" id="ARBA00023125"/>
    </source>
</evidence>
<dbReference type="PANTHER" id="PTHR30580">
    <property type="entry name" value="PRIMOSOMAL PROTEIN N"/>
    <property type="match status" value="1"/>
</dbReference>
<comment type="subunit">
    <text evidence="12">Component of the replication restart primosome.</text>
</comment>
<evidence type="ECO:0000256" key="4">
    <source>
        <dbReference type="ARBA" id="ARBA00022741"/>
    </source>
</evidence>
<feature type="binding site" evidence="12">
    <location>
        <position position="461"/>
    </location>
    <ligand>
        <name>Zn(2+)</name>
        <dbReference type="ChEBI" id="CHEBI:29105"/>
        <label>2</label>
    </ligand>
</feature>
<keyword evidence="3 12" id="KW-0479">Metal-binding</keyword>
<feature type="binding site" evidence="12">
    <location>
        <position position="437"/>
    </location>
    <ligand>
        <name>Zn(2+)</name>
        <dbReference type="ChEBI" id="CHEBI:29105"/>
        <label>1</label>
    </ligand>
</feature>
<dbReference type="PANTHER" id="PTHR30580:SF0">
    <property type="entry name" value="PRIMOSOMAL PROTEIN N"/>
    <property type="match status" value="1"/>
</dbReference>
<dbReference type="Pfam" id="PF00270">
    <property type="entry name" value="DEAD"/>
    <property type="match status" value="1"/>
</dbReference>
<evidence type="ECO:0000256" key="2">
    <source>
        <dbReference type="ARBA" id="ARBA00022705"/>
    </source>
</evidence>
<evidence type="ECO:0000256" key="12">
    <source>
        <dbReference type="HAMAP-Rule" id="MF_00983"/>
    </source>
</evidence>
<gene>
    <name evidence="12 14" type="primary">priA</name>
    <name evidence="14" type="ORF">LHA_0206</name>
</gene>
<dbReference type="InterPro" id="IPR027417">
    <property type="entry name" value="P-loop_NTPase"/>
</dbReference>
<feature type="binding site" evidence="12">
    <location>
        <position position="434"/>
    </location>
    <ligand>
        <name>Zn(2+)</name>
        <dbReference type="ChEBI" id="CHEBI:29105"/>
        <label>1</label>
    </ligand>
</feature>
<evidence type="ECO:0000256" key="7">
    <source>
        <dbReference type="ARBA" id="ARBA00022833"/>
    </source>
</evidence>
<dbReference type="Gene3D" id="3.40.1440.60">
    <property type="entry name" value="PriA, 3(prime) DNA-binding domain"/>
    <property type="match status" value="1"/>
</dbReference>
<evidence type="ECO:0000256" key="5">
    <source>
        <dbReference type="ARBA" id="ARBA00022801"/>
    </source>
</evidence>
<name>A0A0A8URB4_LEGHA</name>
<dbReference type="SUPFAM" id="SSF52540">
    <property type="entry name" value="P-loop containing nucleoside triphosphate hydrolases"/>
    <property type="match status" value="1"/>
</dbReference>
<comment type="similarity">
    <text evidence="12">Belongs to the helicase family. PriA subfamily.</text>
</comment>
<accession>A0A0A8URB4</accession>
<dbReference type="GO" id="GO:0006269">
    <property type="term" value="P:DNA replication, synthesis of primer"/>
    <property type="evidence" value="ECO:0007669"/>
    <property type="project" value="UniProtKB-KW"/>
</dbReference>
<dbReference type="InterPro" id="IPR005259">
    <property type="entry name" value="PriA"/>
</dbReference>
<dbReference type="Proteomes" id="UP000032803">
    <property type="component" value="Chromosome I"/>
</dbReference>
<evidence type="ECO:0000256" key="1">
    <source>
        <dbReference type="ARBA" id="ARBA00022515"/>
    </source>
</evidence>
<dbReference type="GO" id="GO:0006270">
    <property type="term" value="P:DNA replication initiation"/>
    <property type="evidence" value="ECO:0007669"/>
    <property type="project" value="TreeGrafter"/>
</dbReference>
<dbReference type="STRING" id="449.LHA_0206"/>
<proteinExistence type="inferred from homology"/>
<dbReference type="PROSITE" id="PS51192">
    <property type="entry name" value="HELICASE_ATP_BIND_1"/>
    <property type="match status" value="1"/>
</dbReference>
<sequence length="726" mass="82044">MTSMDSVYKICIPNTYRDFFDYLSPQPLCIGARVWVPFRKQTRLGFVIGEQLSSDYSKLKAISEIIDETPLLTPTILELCQWVSHYYQAPLSEVIPLALPKNYRLGHPCQLPTDDYFQLAMPLEDAYHLIGTRAHKQRALLSFIQEKNKAINKKRILQEGFSQAQLTNLLALNVLTHKQEILLPVSGSHQSEAPLLLNAEQQAAVHTIASHLNDYHCYLLQGITGSGKTEVYLQVIAAVLAQGKQVLILVPEIGLTPQLLSRFTARFNEPMVVIHSNLNETERQHAWQLASDNLAKLVIGTRTAVFTPMPALGLIVIDEEHDTSLKQMDGVRYSARDTALMRAHMTKIPIILGSATPSLESLNNCIQNKYTLLRLTQKALNATPLHYQVIDLRNIPLQQGLAPQTLKIIASHLQQGNQVLVFINRRGFAPVLLCHHCGWMADCKTCDSHLTLHRQLGRLVCHHCGRTETIPSQCKSCHNKELIPIGAGTQRVYDYLNQQFPDTKILRIDRDEVQKKNALENYLDSIHRGEAQLIVGTQMLAKGHHFPNLTLVVVLDTDAGFYNQDFRSLERLGQLLTQVSGRAGRAEYPGQVVIQTHLPHHPLLNILIQQGYDPFAHALLTLRQQAELPPYHFLALIRAQDKSATKVLHFLHTLKEQLLMQGVTTLGPAPAPLSRKSNQHRMQLLLKSSSRKTLQTRLTQLREWLTIRKLNNHVRWNVDVDPMDLS</sequence>
<dbReference type="InterPro" id="IPR011545">
    <property type="entry name" value="DEAD/DEAH_box_helicase_dom"/>
</dbReference>
<dbReference type="Pfam" id="PF18319">
    <property type="entry name" value="Zn_ribbon_PriA"/>
    <property type="match status" value="1"/>
</dbReference>
<keyword evidence="5 12" id="KW-0378">Hydrolase</keyword>
<evidence type="ECO:0000313" key="14">
    <source>
        <dbReference type="EMBL" id="CEK09319.1"/>
    </source>
</evidence>
<evidence type="ECO:0000259" key="13">
    <source>
        <dbReference type="PROSITE" id="PS51192"/>
    </source>
</evidence>
<dbReference type="GO" id="GO:0006302">
    <property type="term" value="P:double-strand break repair"/>
    <property type="evidence" value="ECO:0007669"/>
    <property type="project" value="InterPro"/>
</dbReference>
<feature type="binding site" evidence="12">
    <location>
        <position position="477"/>
    </location>
    <ligand>
        <name>Zn(2+)</name>
        <dbReference type="ChEBI" id="CHEBI:29105"/>
        <label>1</label>
    </ligand>
</feature>
<organism evidence="14 15">
    <name type="scientific">Legionella hackeliae</name>
    <dbReference type="NCBI Taxonomy" id="449"/>
    <lineage>
        <taxon>Bacteria</taxon>
        <taxon>Pseudomonadati</taxon>
        <taxon>Pseudomonadota</taxon>
        <taxon>Gammaproteobacteria</taxon>
        <taxon>Legionellales</taxon>
        <taxon>Legionellaceae</taxon>
        <taxon>Legionella</taxon>
    </lineage>
</organism>
<dbReference type="InterPro" id="IPR040498">
    <property type="entry name" value="PriA_CRR"/>
</dbReference>
<evidence type="ECO:0000256" key="6">
    <source>
        <dbReference type="ARBA" id="ARBA00022806"/>
    </source>
</evidence>
<dbReference type="CDD" id="cd18804">
    <property type="entry name" value="SF2_C_priA"/>
    <property type="match status" value="1"/>
</dbReference>
<dbReference type="SMART" id="SM00487">
    <property type="entry name" value="DEXDc"/>
    <property type="match status" value="1"/>
</dbReference>
<dbReference type="GO" id="GO:0005524">
    <property type="term" value="F:ATP binding"/>
    <property type="evidence" value="ECO:0007669"/>
    <property type="project" value="UniProtKB-UniRule"/>
</dbReference>
<evidence type="ECO:0000313" key="15">
    <source>
        <dbReference type="Proteomes" id="UP000032803"/>
    </source>
</evidence>
<evidence type="ECO:0000256" key="3">
    <source>
        <dbReference type="ARBA" id="ARBA00022723"/>
    </source>
</evidence>
<feature type="domain" description="Helicase ATP-binding" evidence="13">
    <location>
        <begin position="209"/>
        <end position="375"/>
    </location>
</feature>
<dbReference type="GO" id="GO:0006310">
    <property type="term" value="P:DNA recombination"/>
    <property type="evidence" value="ECO:0007669"/>
    <property type="project" value="InterPro"/>
</dbReference>
<comment type="cofactor">
    <cofactor evidence="12">
        <name>Zn(2+)</name>
        <dbReference type="ChEBI" id="CHEBI:29105"/>
    </cofactor>
    <text evidence="12">Binds 2 zinc ions per subunit.</text>
</comment>
<evidence type="ECO:0000256" key="8">
    <source>
        <dbReference type="ARBA" id="ARBA00022840"/>
    </source>
</evidence>
<dbReference type="Pfam" id="PF00271">
    <property type="entry name" value="Helicase_C"/>
    <property type="match status" value="1"/>
</dbReference>
<keyword evidence="2 12" id="KW-0235">DNA replication</keyword>
<dbReference type="AlphaFoldDB" id="A0A0A8URB4"/>
<dbReference type="GO" id="GO:0043138">
    <property type="term" value="F:3'-5' DNA helicase activity"/>
    <property type="evidence" value="ECO:0007669"/>
    <property type="project" value="UniProtKB-EC"/>
</dbReference>
<comment type="catalytic activity">
    <reaction evidence="12">
        <text>Couples ATP hydrolysis with the unwinding of duplex DNA by translocating in the 3'-5' direction.</text>
        <dbReference type="EC" id="5.6.2.4"/>
    </reaction>
</comment>
<dbReference type="InterPro" id="IPR014001">
    <property type="entry name" value="Helicase_ATP-bd"/>
</dbReference>
<dbReference type="SMART" id="SM00490">
    <property type="entry name" value="HELICc"/>
    <property type="match status" value="1"/>
</dbReference>
<dbReference type="HAMAP" id="MF_00983">
    <property type="entry name" value="PriA"/>
    <property type="match status" value="1"/>
</dbReference>
<reference evidence="15" key="1">
    <citation type="submission" date="2014-09" db="EMBL/GenBank/DDBJ databases">
        <authorList>
            <person name="Gomez-Valero L."/>
        </authorList>
    </citation>
    <scope>NUCLEOTIDE SEQUENCE [LARGE SCALE GENOMIC DNA]</scope>
    <source>
        <strain evidence="15">ATCC35250</strain>
    </source>
</reference>
<keyword evidence="10 12" id="KW-0413">Isomerase</keyword>
<dbReference type="HOGENOM" id="CLU_013353_3_1_6"/>